<keyword evidence="4" id="KW-0560">Oxidoreductase</keyword>
<dbReference type="AlphaFoldDB" id="A0A6N6VGU5"/>
<dbReference type="Proteomes" id="UP000468901">
    <property type="component" value="Unassembled WGS sequence"/>
</dbReference>
<protein>
    <submittedName>
        <fullName evidence="7">FAD-dependent oxidoreductase</fullName>
    </submittedName>
</protein>
<comment type="cofactor">
    <cofactor evidence="1">
        <name>FAD</name>
        <dbReference type="ChEBI" id="CHEBI:57692"/>
    </cofactor>
</comment>
<dbReference type="Gene3D" id="3.50.50.60">
    <property type="entry name" value="FAD/NAD(P)-binding domain"/>
    <property type="match status" value="1"/>
</dbReference>
<dbReference type="PANTHER" id="PTHR43104:SF4">
    <property type="entry name" value="L-2-HYDROXYGLUTARATE DEHYDROGENASE, MITOCHONDRIAL"/>
    <property type="match status" value="1"/>
</dbReference>
<evidence type="ECO:0000256" key="4">
    <source>
        <dbReference type="ARBA" id="ARBA00023002"/>
    </source>
</evidence>
<accession>A0A6N6VGU5</accession>
<evidence type="ECO:0000313" key="7">
    <source>
        <dbReference type="EMBL" id="KAB7739139.1"/>
    </source>
</evidence>
<keyword evidence="3" id="KW-0274">FAD</keyword>
<evidence type="ECO:0000313" key="8">
    <source>
        <dbReference type="Proteomes" id="UP000468901"/>
    </source>
</evidence>
<comment type="caution">
    <text evidence="7">The sequence shown here is derived from an EMBL/GenBank/DDBJ whole genome shotgun (WGS) entry which is preliminary data.</text>
</comment>
<keyword evidence="2" id="KW-0285">Flavoprotein</keyword>
<evidence type="ECO:0000256" key="3">
    <source>
        <dbReference type="ARBA" id="ARBA00022827"/>
    </source>
</evidence>
<evidence type="ECO:0000259" key="6">
    <source>
        <dbReference type="Pfam" id="PF01266"/>
    </source>
</evidence>
<name>A0A6N6VGU5_9HYPH</name>
<gene>
    <name evidence="7" type="ORF">F2P47_14110</name>
</gene>
<evidence type="ECO:0000256" key="2">
    <source>
        <dbReference type="ARBA" id="ARBA00022630"/>
    </source>
</evidence>
<reference evidence="7 8" key="1">
    <citation type="submission" date="2019-09" db="EMBL/GenBank/DDBJ databases">
        <title>Parvibaculum sedimenti sp. nov., isolated from sediment.</title>
        <authorList>
            <person name="Wang Y."/>
        </authorList>
    </citation>
    <scope>NUCLEOTIDE SEQUENCE [LARGE SCALE GENOMIC DNA]</scope>
    <source>
        <strain evidence="7 8">HXT-9</strain>
    </source>
</reference>
<dbReference type="GO" id="GO:0047545">
    <property type="term" value="F:(S)-2-hydroxyglutarate dehydrogenase activity"/>
    <property type="evidence" value="ECO:0007669"/>
    <property type="project" value="TreeGrafter"/>
</dbReference>
<dbReference type="RefSeq" id="WP_152217022.1">
    <property type="nucleotide sequence ID" value="NZ_WESC01000013.1"/>
</dbReference>
<dbReference type="Gene3D" id="3.30.9.10">
    <property type="entry name" value="D-Amino Acid Oxidase, subunit A, domain 2"/>
    <property type="match status" value="1"/>
</dbReference>
<dbReference type="SUPFAM" id="SSF51905">
    <property type="entry name" value="FAD/NAD(P)-binding domain"/>
    <property type="match status" value="1"/>
</dbReference>
<evidence type="ECO:0000256" key="1">
    <source>
        <dbReference type="ARBA" id="ARBA00001974"/>
    </source>
</evidence>
<organism evidence="7 8">
    <name type="scientific">Parvibaculum sedimenti</name>
    <dbReference type="NCBI Taxonomy" id="2608632"/>
    <lineage>
        <taxon>Bacteria</taxon>
        <taxon>Pseudomonadati</taxon>
        <taxon>Pseudomonadota</taxon>
        <taxon>Alphaproteobacteria</taxon>
        <taxon>Hyphomicrobiales</taxon>
        <taxon>Parvibaculaceae</taxon>
        <taxon>Parvibaculum</taxon>
    </lineage>
</organism>
<feature type="domain" description="FAD dependent oxidoreductase" evidence="6">
    <location>
        <begin position="9"/>
        <end position="371"/>
    </location>
</feature>
<dbReference type="InterPro" id="IPR036188">
    <property type="entry name" value="FAD/NAD-bd_sf"/>
</dbReference>
<keyword evidence="8" id="KW-1185">Reference proteome</keyword>
<dbReference type="EMBL" id="WESC01000013">
    <property type="protein sequence ID" value="KAB7739139.1"/>
    <property type="molecule type" value="Genomic_DNA"/>
</dbReference>
<dbReference type="Pfam" id="PF01266">
    <property type="entry name" value="DAO"/>
    <property type="match status" value="1"/>
</dbReference>
<proteinExistence type="inferred from homology"/>
<comment type="similarity">
    <text evidence="5">Belongs to the L2HGDH family.</text>
</comment>
<evidence type="ECO:0000256" key="5">
    <source>
        <dbReference type="ARBA" id="ARBA00037941"/>
    </source>
</evidence>
<dbReference type="PANTHER" id="PTHR43104">
    <property type="entry name" value="L-2-HYDROXYGLUTARATE DEHYDROGENASE, MITOCHONDRIAL"/>
    <property type="match status" value="1"/>
</dbReference>
<dbReference type="InterPro" id="IPR006076">
    <property type="entry name" value="FAD-dep_OxRdtase"/>
</dbReference>
<sequence>MTESAEVECVVVGAGAVGLAVARALARAGREVVVLERADAIGSGISARNSEVIHGGIYYPAGSLKARLCVEGRRMLYDYLERHGLAHRRCGKLIVANGTAQEAELERLAERGRENGVEGLAALTSAQARALEPALRCTAALASPETGILDAHGFMLSLRGEIEDAGGAIALASPLVGAEAEAEGFTLHVGGAAPMRLRARMLVNSAGLSAPAVAARIEGLGVKHVPQAHYAKGNYFSLAGATPFSHLIYPIPEAAGLGVHLTLDLGGQARFGPDVEWIDPPSIDEIDYAVDARRGDGFYAAIRSYWPALPDGALLPAYAGVRPKLAGPNAPASDFVISGPETHGMLGLVNLFGIESPGLTASLAIANDVAKRLMEAA</sequence>